<dbReference type="FunFam" id="3.30.160.60:FF:000018">
    <property type="entry name" value="Krueppel-like factor 15"/>
    <property type="match status" value="1"/>
</dbReference>
<gene>
    <name evidence="14" type="ORF">MGAL_10B084987</name>
</gene>
<evidence type="ECO:0000256" key="8">
    <source>
        <dbReference type="ARBA" id="ARBA00023163"/>
    </source>
</evidence>
<evidence type="ECO:0000256" key="1">
    <source>
        <dbReference type="ARBA" id="ARBA00004123"/>
    </source>
</evidence>
<evidence type="ECO:0000256" key="11">
    <source>
        <dbReference type="PROSITE-ProRule" id="PRU00042"/>
    </source>
</evidence>
<dbReference type="SUPFAM" id="SSF57667">
    <property type="entry name" value="beta-beta-alpha zinc fingers"/>
    <property type="match status" value="2"/>
</dbReference>
<dbReference type="PROSITE" id="PS00028">
    <property type="entry name" value="ZINC_FINGER_C2H2_1"/>
    <property type="match status" value="3"/>
</dbReference>
<dbReference type="Gene3D" id="3.30.160.60">
    <property type="entry name" value="Classic Zinc Finger"/>
    <property type="match status" value="3"/>
</dbReference>
<evidence type="ECO:0000256" key="7">
    <source>
        <dbReference type="ARBA" id="ARBA00023125"/>
    </source>
</evidence>
<dbReference type="InterPro" id="IPR036236">
    <property type="entry name" value="Znf_C2H2_sf"/>
</dbReference>
<dbReference type="AlphaFoldDB" id="A0A8B6FCF1"/>
<dbReference type="FunFam" id="3.30.160.60:FF:000232">
    <property type="entry name" value="Krueppel-like factor 9"/>
    <property type="match status" value="1"/>
</dbReference>
<keyword evidence="3" id="KW-0677">Repeat</keyword>
<dbReference type="GO" id="GO:0000981">
    <property type="term" value="F:DNA-binding transcription factor activity, RNA polymerase II-specific"/>
    <property type="evidence" value="ECO:0007669"/>
    <property type="project" value="TreeGrafter"/>
</dbReference>
<evidence type="ECO:0000256" key="10">
    <source>
        <dbReference type="ARBA" id="ARBA00069428"/>
    </source>
</evidence>
<evidence type="ECO:0000256" key="3">
    <source>
        <dbReference type="ARBA" id="ARBA00022737"/>
    </source>
</evidence>
<dbReference type="GO" id="GO:0005634">
    <property type="term" value="C:nucleus"/>
    <property type="evidence" value="ECO:0007669"/>
    <property type="project" value="UniProtKB-SubCell"/>
</dbReference>
<dbReference type="FunFam" id="3.30.160.60:FF:000595">
    <property type="entry name" value="Krueppel-like factor 14"/>
    <property type="match status" value="1"/>
</dbReference>
<feature type="region of interest" description="Disordered" evidence="12">
    <location>
        <begin position="107"/>
        <end position="126"/>
    </location>
</feature>
<keyword evidence="5" id="KW-0862">Zinc</keyword>
<comment type="caution">
    <text evidence="14">The sequence shown here is derived from an EMBL/GenBank/DDBJ whole genome shotgun (WGS) entry which is preliminary data.</text>
</comment>
<dbReference type="GO" id="GO:0000978">
    <property type="term" value="F:RNA polymerase II cis-regulatory region sequence-specific DNA binding"/>
    <property type="evidence" value="ECO:0007669"/>
    <property type="project" value="TreeGrafter"/>
</dbReference>
<keyword evidence="15" id="KW-1185">Reference proteome</keyword>
<evidence type="ECO:0000256" key="2">
    <source>
        <dbReference type="ARBA" id="ARBA00022723"/>
    </source>
</evidence>
<dbReference type="Pfam" id="PF00096">
    <property type="entry name" value="zf-C2H2"/>
    <property type="match status" value="3"/>
</dbReference>
<evidence type="ECO:0000256" key="5">
    <source>
        <dbReference type="ARBA" id="ARBA00022833"/>
    </source>
</evidence>
<evidence type="ECO:0000259" key="13">
    <source>
        <dbReference type="PROSITE" id="PS50157"/>
    </source>
</evidence>
<name>A0A8B6FCF1_MYTGA</name>
<dbReference type="PROSITE" id="PS50157">
    <property type="entry name" value="ZINC_FINGER_C2H2_2"/>
    <property type="match status" value="3"/>
</dbReference>
<dbReference type="Proteomes" id="UP000596742">
    <property type="component" value="Unassembled WGS sequence"/>
</dbReference>
<organism evidence="14 15">
    <name type="scientific">Mytilus galloprovincialis</name>
    <name type="common">Mediterranean mussel</name>
    <dbReference type="NCBI Taxonomy" id="29158"/>
    <lineage>
        <taxon>Eukaryota</taxon>
        <taxon>Metazoa</taxon>
        <taxon>Spiralia</taxon>
        <taxon>Lophotrochozoa</taxon>
        <taxon>Mollusca</taxon>
        <taxon>Bivalvia</taxon>
        <taxon>Autobranchia</taxon>
        <taxon>Pteriomorphia</taxon>
        <taxon>Mytilida</taxon>
        <taxon>Mytiloidea</taxon>
        <taxon>Mytilidae</taxon>
        <taxon>Mytilinae</taxon>
        <taxon>Mytilus</taxon>
    </lineage>
</organism>
<keyword evidence="9" id="KW-0539">Nucleus</keyword>
<evidence type="ECO:0000256" key="4">
    <source>
        <dbReference type="ARBA" id="ARBA00022771"/>
    </source>
</evidence>
<protein>
    <recommendedName>
        <fullName evidence="10">Krueppel-like factor 14</fullName>
    </recommendedName>
</protein>
<keyword evidence="8" id="KW-0804">Transcription</keyword>
<keyword evidence="2" id="KW-0479">Metal-binding</keyword>
<dbReference type="PANTHER" id="PTHR23235">
    <property type="entry name" value="KRUEPPEL-LIKE TRANSCRIPTION FACTOR"/>
    <property type="match status" value="1"/>
</dbReference>
<dbReference type="SMART" id="SM00355">
    <property type="entry name" value="ZnF_C2H2"/>
    <property type="match status" value="3"/>
</dbReference>
<keyword evidence="6" id="KW-0805">Transcription regulation</keyword>
<dbReference type="OrthoDB" id="6365676at2759"/>
<evidence type="ECO:0000313" key="15">
    <source>
        <dbReference type="Proteomes" id="UP000596742"/>
    </source>
</evidence>
<evidence type="ECO:0000313" key="14">
    <source>
        <dbReference type="EMBL" id="VDI47746.1"/>
    </source>
</evidence>
<feature type="domain" description="C2H2-type" evidence="13">
    <location>
        <begin position="138"/>
        <end position="167"/>
    </location>
</feature>
<evidence type="ECO:0000256" key="6">
    <source>
        <dbReference type="ARBA" id="ARBA00023015"/>
    </source>
</evidence>
<dbReference type="GO" id="GO:0008270">
    <property type="term" value="F:zinc ion binding"/>
    <property type="evidence" value="ECO:0007669"/>
    <property type="project" value="UniProtKB-KW"/>
</dbReference>
<accession>A0A8B6FCF1</accession>
<feature type="domain" description="C2H2-type" evidence="13">
    <location>
        <begin position="228"/>
        <end position="255"/>
    </location>
</feature>
<evidence type="ECO:0000256" key="12">
    <source>
        <dbReference type="SAM" id="MobiDB-lite"/>
    </source>
</evidence>
<dbReference type="InterPro" id="IPR013087">
    <property type="entry name" value="Znf_C2H2_type"/>
</dbReference>
<comment type="subcellular location">
    <subcellularLocation>
        <location evidence="1">Nucleus</location>
    </subcellularLocation>
</comment>
<evidence type="ECO:0000256" key="9">
    <source>
        <dbReference type="ARBA" id="ARBA00023242"/>
    </source>
</evidence>
<feature type="domain" description="C2H2-type" evidence="13">
    <location>
        <begin position="168"/>
        <end position="197"/>
    </location>
</feature>
<keyword evidence="7" id="KW-0238">DNA-binding</keyword>
<feature type="compositionally biased region" description="Polar residues" evidence="12">
    <location>
        <begin position="267"/>
        <end position="276"/>
    </location>
</feature>
<sequence length="276" mass="32354">MTLEEKCNDCFDDNLAAECLVEMSNKVVYSRAESPDSQFDEHGVDLVTNTETDSLFSLARVLTDLGRYKKKNTDHDYYKTDIKPELLRSLRHDENFNVRNDQNRRYRKRAKMTTPTSEDNSDDEDYLETTGISSRKVHKCIYKECNKVYGKSSHLKAHLRTHTGEKPFLCNWAGCGKKFARSDELARHTRTHTGRYRSNRMLIKTIYHKPTKTTRQSHTRTHTGEKKFLCPLCDKRFMRSDHLNKHARRHPGFDPSMLKKRTKTMPEETSTLSLRE</sequence>
<proteinExistence type="predicted"/>
<feature type="region of interest" description="Disordered" evidence="12">
    <location>
        <begin position="246"/>
        <end position="276"/>
    </location>
</feature>
<dbReference type="EMBL" id="UYJE01006654">
    <property type="protein sequence ID" value="VDI47746.1"/>
    <property type="molecule type" value="Genomic_DNA"/>
</dbReference>
<dbReference type="PANTHER" id="PTHR23235:SF174">
    <property type="entry name" value="CABUT, ISOFORM A"/>
    <property type="match status" value="1"/>
</dbReference>
<reference evidence="14" key="1">
    <citation type="submission" date="2018-11" db="EMBL/GenBank/DDBJ databases">
        <authorList>
            <person name="Alioto T."/>
            <person name="Alioto T."/>
        </authorList>
    </citation>
    <scope>NUCLEOTIDE SEQUENCE</scope>
</reference>
<keyword evidence="4 11" id="KW-0863">Zinc-finger</keyword>